<name>A0A9P9IMN0_9HYPO</name>
<feature type="domain" description="AttH" evidence="2">
    <location>
        <begin position="103"/>
        <end position="207"/>
    </location>
</feature>
<dbReference type="OrthoDB" id="5295747at2759"/>
<evidence type="ECO:0000313" key="3">
    <source>
        <dbReference type="EMBL" id="KAH7126122.1"/>
    </source>
</evidence>
<gene>
    <name evidence="3" type="ORF">EDB81DRAFT_663505</name>
</gene>
<keyword evidence="4" id="KW-1185">Reference proteome</keyword>
<dbReference type="Pfam" id="PF07143">
    <property type="entry name" value="CrtC"/>
    <property type="match status" value="1"/>
</dbReference>
<organism evidence="3 4">
    <name type="scientific">Dactylonectria macrodidyma</name>
    <dbReference type="NCBI Taxonomy" id="307937"/>
    <lineage>
        <taxon>Eukaryota</taxon>
        <taxon>Fungi</taxon>
        <taxon>Dikarya</taxon>
        <taxon>Ascomycota</taxon>
        <taxon>Pezizomycotina</taxon>
        <taxon>Sordariomycetes</taxon>
        <taxon>Hypocreomycetidae</taxon>
        <taxon>Hypocreales</taxon>
        <taxon>Nectriaceae</taxon>
        <taxon>Dactylonectria</taxon>
    </lineage>
</organism>
<dbReference type="PANTHER" id="PTHR40617:SF1">
    <property type="entry name" value="ATTH DOMAIN-CONTAINING PROTEIN-RELATED"/>
    <property type="match status" value="1"/>
</dbReference>
<evidence type="ECO:0000256" key="1">
    <source>
        <dbReference type="SAM" id="SignalP"/>
    </source>
</evidence>
<evidence type="ECO:0000313" key="4">
    <source>
        <dbReference type="Proteomes" id="UP000738349"/>
    </source>
</evidence>
<reference evidence="3" key="1">
    <citation type="journal article" date="2021" name="Nat. Commun.">
        <title>Genetic determinants of endophytism in the Arabidopsis root mycobiome.</title>
        <authorList>
            <person name="Mesny F."/>
            <person name="Miyauchi S."/>
            <person name="Thiergart T."/>
            <person name="Pickel B."/>
            <person name="Atanasova L."/>
            <person name="Karlsson M."/>
            <person name="Huettel B."/>
            <person name="Barry K.W."/>
            <person name="Haridas S."/>
            <person name="Chen C."/>
            <person name="Bauer D."/>
            <person name="Andreopoulos W."/>
            <person name="Pangilinan J."/>
            <person name="LaButti K."/>
            <person name="Riley R."/>
            <person name="Lipzen A."/>
            <person name="Clum A."/>
            <person name="Drula E."/>
            <person name="Henrissat B."/>
            <person name="Kohler A."/>
            <person name="Grigoriev I.V."/>
            <person name="Martin F.M."/>
            <person name="Hacquard S."/>
        </authorList>
    </citation>
    <scope>NUCLEOTIDE SEQUENCE</scope>
    <source>
        <strain evidence="3">MPI-CAGE-AT-0147</strain>
    </source>
</reference>
<feature type="signal peptide" evidence="1">
    <location>
        <begin position="1"/>
        <end position="19"/>
    </location>
</feature>
<accession>A0A9P9IMN0</accession>
<dbReference type="InterPro" id="IPR053112">
    <property type="entry name" value="Fungal_Dehydratase/Hydratase"/>
</dbReference>
<dbReference type="AlphaFoldDB" id="A0A9P9IMN0"/>
<dbReference type="PANTHER" id="PTHR40617">
    <property type="entry name" value="TERPENE CYCLASE ASQC"/>
    <property type="match status" value="1"/>
</dbReference>
<protein>
    <recommendedName>
        <fullName evidence="2">AttH domain-containing protein</fullName>
    </recommendedName>
</protein>
<sequence>MTSFMLKVLITAWACTASATLYKFQPDKHSTWENKRVPSLMDLSKDQNSGSYFSTAFVTATTGEQFLLVHHQVATSCKSSVLELETLRYWKHVENCVVSDLTKNVSSDSVSIRFPNFSFASAAPDKISELELFAKSSNYKFTLDVEPRTSKVLLTSGNGVIAWGPGYANSTHWSIPAARTSGTLELAAGSRYDLDNSKSFTWYDHQIISGVPGNFTWFEVHFPNPNIRVSIWAYDWPESSDSWRYASVRIGEETIMVIPFTLEANWDTAWVSPVSNRTYPQSWVLKFENGDYLSLQSVREDQEIADGAWTGFVTVKRSRFLGQTSGFGVADTVYM</sequence>
<proteinExistence type="predicted"/>
<dbReference type="EMBL" id="JAGMUV010000020">
    <property type="protein sequence ID" value="KAH7126122.1"/>
    <property type="molecule type" value="Genomic_DNA"/>
</dbReference>
<dbReference type="Proteomes" id="UP000738349">
    <property type="component" value="Unassembled WGS sequence"/>
</dbReference>
<keyword evidence="1" id="KW-0732">Signal</keyword>
<dbReference type="InterPro" id="IPR010791">
    <property type="entry name" value="AttH_dom"/>
</dbReference>
<dbReference type="SUPFAM" id="SSF159245">
    <property type="entry name" value="AttH-like"/>
    <property type="match status" value="1"/>
</dbReference>
<comment type="caution">
    <text evidence="3">The sequence shown here is derived from an EMBL/GenBank/DDBJ whole genome shotgun (WGS) entry which is preliminary data.</text>
</comment>
<evidence type="ECO:0000259" key="2">
    <source>
        <dbReference type="Pfam" id="PF07143"/>
    </source>
</evidence>
<dbReference type="Gene3D" id="2.40.370.10">
    <property type="entry name" value="AttH-like domain"/>
    <property type="match status" value="2"/>
</dbReference>
<dbReference type="InterPro" id="IPR023374">
    <property type="entry name" value="AttH-like_dom_sf"/>
</dbReference>
<feature type="chain" id="PRO_5040503565" description="AttH domain-containing protein" evidence="1">
    <location>
        <begin position="20"/>
        <end position="335"/>
    </location>
</feature>